<dbReference type="InParanoid" id="A2F237"/>
<organism evidence="1 2">
    <name type="scientific">Trichomonas vaginalis (strain ATCC PRA-98 / G3)</name>
    <dbReference type="NCBI Taxonomy" id="412133"/>
    <lineage>
        <taxon>Eukaryota</taxon>
        <taxon>Metamonada</taxon>
        <taxon>Parabasalia</taxon>
        <taxon>Trichomonadida</taxon>
        <taxon>Trichomonadidae</taxon>
        <taxon>Trichomonas</taxon>
    </lineage>
</organism>
<name>A2F237_TRIV3</name>
<keyword evidence="2" id="KW-1185">Reference proteome</keyword>
<dbReference type="AlphaFoldDB" id="A2F237"/>
<protein>
    <submittedName>
        <fullName evidence="1">Uncharacterized protein</fullName>
    </submittedName>
</protein>
<dbReference type="RefSeq" id="XP_001330074.1">
    <property type="nucleotide sequence ID" value="XM_001330039.1"/>
</dbReference>
<dbReference type="EMBL" id="DS113581">
    <property type="protein sequence ID" value="EAY01036.1"/>
    <property type="molecule type" value="Genomic_DNA"/>
</dbReference>
<sequence>MKNSQIKIKSFIIDEGKETEKKYECNDAGLPRLDRKKKRKLIDIQDMYNKIDGPIDQQDSTLDVSPFQEFNFSPIQEICIHEPFDEITLKYQNNI</sequence>
<dbReference type="VEuPathDB" id="TrichDB:TVAGG3_0971630"/>
<reference evidence="1" key="2">
    <citation type="journal article" date="2007" name="Science">
        <title>Draft genome sequence of the sexually transmitted pathogen Trichomonas vaginalis.</title>
        <authorList>
            <person name="Carlton J.M."/>
            <person name="Hirt R.P."/>
            <person name="Silva J.C."/>
            <person name="Delcher A.L."/>
            <person name="Schatz M."/>
            <person name="Zhao Q."/>
            <person name="Wortman J.R."/>
            <person name="Bidwell S.L."/>
            <person name="Alsmark U.C.M."/>
            <person name="Besteiro S."/>
            <person name="Sicheritz-Ponten T."/>
            <person name="Noel C.J."/>
            <person name="Dacks J.B."/>
            <person name="Foster P.G."/>
            <person name="Simillion C."/>
            <person name="Van de Peer Y."/>
            <person name="Miranda-Saavedra D."/>
            <person name="Barton G.J."/>
            <person name="Westrop G.D."/>
            <person name="Mueller S."/>
            <person name="Dessi D."/>
            <person name="Fiori P.L."/>
            <person name="Ren Q."/>
            <person name="Paulsen I."/>
            <person name="Zhang H."/>
            <person name="Bastida-Corcuera F.D."/>
            <person name="Simoes-Barbosa A."/>
            <person name="Brown M.T."/>
            <person name="Hayes R.D."/>
            <person name="Mukherjee M."/>
            <person name="Okumura C.Y."/>
            <person name="Schneider R."/>
            <person name="Smith A.J."/>
            <person name="Vanacova S."/>
            <person name="Villalvazo M."/>
            <person name="Haas B.J."/>
            <person name="Pertea M."/>
            <person name="Feldblyum T.V."/>
            <person name="Utterback T.R."/>
            <person name="Shu C.L."/>
            <person name="Osoegawa K."/>
            <person name="de Jong P.J."/>
            <person name="Hrdy I."/>
            <person name="Horvathova L."/>
            <person name="Zubacova Z."/>
            <person name="Dolezal P."/>
            <person name="Malik S.B."/>
            <person name="Logsdon J.M. Jr."/>
            <person name="Henze K."/>
            <person name="Gupta A."/>
            <person name="Wang C.C."/>
            <person name="Dunne R.L."/>
            <person name="Upcroft J.A."/>
            <person name="Upcroft P."/>
            <person name="White O."/>
            <person name="Salzberg S.L."/>
            <person name="Tang P."/>
            <person name="Chiu C.-H."/>
            <person name="Lee Y.-S."/>
            <person name="Embley T.M."/>
            <person name="Coombs G.H."/>
            <person name="Mottram J.C."/>
            <person name="Tachezy J."/>
            <person name="Fraser-Liggett C.M."/>
            <person name="Johnson P.J."/>
        </authorList>
    </citation>
    <scope>NUCLEOTIDE SEQUENCE [LARGE SCALE GENOMIC DNA]</scope>
    <source>
        <strain evidence="1">G3</strain>
    </source>
</reference>
<gene>
    <name evidence="1" type="ORF">TVAG_295700</name>
</gene>
<proteinExistence type="predicted"/>
<evidence type="ECO:0000313" key="1">
    <source>
        <dbReference type="EMBL" id="EAY01036.1"/>
    </source>
</evidence>
<dbReference type="KEGG" id="tva:4758860"/>
<dbReference type="VEuPathDB" id="TrichDB:TVAG_295700"/>
<evidence type="ECO:0000313" key="2">
    <source>
        <dbReference type="Proteomes" id="UP000001542"/>
    </source>
</evidence>
<dbReference type="Proteomes" id="UP000001542">
    <property type="component" value="Unassembled WGS sequence"/>
</dbReference>
<reference evidence="1" key="1">
    <citation type="submission" date="2006-10" db="EMBL/GenBank/DDBJ databases">
        <authorList>
            <person name="Amadeo P."/>
            <person name="Zhao Q."/>
            <person name="Wortman J."/>
            <person name="Fraser-Liggett C."/>
            <person name="Carlton J."/>
        </authorList>
    </citation>
    <scope>NUCLEOTIDE SEQUENCE</scope>
    <source>
        <strain evidence="1">G3</strain>
    </source>
</reference>
<accession>A2F237</accession>